<evidence type="ECO:0000256" key="2">
    <source>
        <dbReference type="SAM" id="SignalP"/>
    </source>
</evidence>
<dbReference type="InParanoid" id="A0A3M0CUL9"/>
<comment type="caution">
    <text evidence="3">The sequence shown here is derived from an EMBL/GenBank/DDBJ whole genome shotgun (WGS) entry which is preliminary data.</text>
</comment>
<sequence length="183" mass="18781">MMRCVIAAGMLCIAAAGLPTPAASDGSAGDGSAGDASAKDGAADVGQGGDAGGTDGPLAVVTALFDAMRAGDGAAVRPLVMEGASLNRVMADGRRRAGSFETWANWVDRQDAGAADERIFNVRVDRFGPLASVWAPFKLYFNGELATCGVNHFILNETDAGWRIVHGIDTPHAGDCATFNPDP</sequence>
<evidence type="ECO:0000313" key="4">
    <source>
        <dbReference type="Proteomes" id="UP000271227"/>
    </source>
</evidence>
<dbReference type="InterPro" id="IPR032710">
    <property type="entry name" value="NTF2-like_dom_sf"/>
</dbReference>
<feature type="chain" id="PRO_5018314000" description="Lumazine-binding protein" evidence="2">
    <location>
        <begin position="23"/>
        <end position="183"/>
    </location>
</feature>
<evidence type="ECO:0000313" key="3">
    <source>
        <dbReference type="EMBL" id="RMB12200.1"/>
    </source>
</evidence>
<evidence type="ECO:0008006" key="5">
    <source>
        <dbReference type="Google" id="ProtNLM"/>
    </source>
</evidence>
<accession>A0A3M0CUL9</accession>
<organism evidence="3 4">
    <name type="scientific">Eilatimonas milleporae</name>
    <dbReference type="NCBI Taxonomy" id="911205"/>
    <lineage>
        <taxon>Bacteria</taxon>
        <taxon>Pseudomonadati</taxon>
        <taxon>Pseudomonadota</taxon>
        <taxon>Alphaproteobacteria</taxon>
        <taxon>Kordiimonadales</taxon>
        <taxon>Kordiimonadaceae</taxon>
        <taxon>Eilatimonas</taxon>
    </lineage>
</organism>
<feature type="signal peptide" evidence="2">
    <location>
        <begin position="1"/>
        <end position="22"/>
    </location>
</feature>
<evidence type="ECO:0000256" key="1">
    <source>
        <dbReference type="SAM" id="MobiDB-lite"/>
    </source>
</evidence>
<keyword evidence="4" id="KW-1185">Reference proteome</keyword>
<dbReference type="SUPFAM" id="SSF54427">
    <property type="entry name" value="NTF2-like"/>
    <property type="match status" value="1"/>
</dbReference>
<dbReference type="Gene3D" id="3.10.450.50">
    <property type="match status" value="1"/>
</dbReference>
<proteinExistence type="predicted"/>
<keyword evidence="2" id="KW-0732">Signal</keyword>
<name>A0A3M0CUL9_9PROT</name>
<reference evidence="3 4" key="1">
    <citation type="submission" date="2018-10" db="EMBL/GenBank/DDBJ databases">
        <title>Genomic Encyclopedia of Archaeal and Bacterial Type Strains, Phase II (KMG-II): from individual species to whole genera.</title>
        <authorList>
            <person name="Goeker M."/>
        </authorList>
    </citation>
    <scope>NUCLEOTIDE SEQUENCE [LARGE SCALE GENOMIC DNA]</scope>
    <source>
        <strain evidence="3 4">DSM 25217</strain>
    </source>
</reference>
<protein>
    <recommendedName>
        <fullName evidence="5">Lumazine-binding protein</fullName>
    </recommendedName>
</protein>
<dbReference type="Proteomes" id="UP000271227">
    <property type="component" value="Unassembled WGS sequence"/>
</dbReference>
<dbReference type="AlphaFoldDB" id="A0A3M0CUL9"/>
<gene>
    <name evidence="3" type="ORF">BXY39_0692</name>
</gene>
<feature type="region of interest" description="Disordered" evidence="1">
    <location>
        <begin position="23"/>
        <end position="50"/>
    </location>
</feature>
<dbReference type="EMBL" id="REFR01000009">
    <property type="protein sequence ID" value="RMB12200.1"/>
    <property type="molecule type" value="Genomic_DNA"/>
</dbReference>